<dbReference type="InterPro" id="IPR000515">
    <property type="entry name" value="MetI-like"/>
</dbReference>
<dbReference type="InterPro" id="IPR035906">
    <property type="entry name" value="MetI-like_sf"/>
</dbReference>
<sequence length="320" mass="35379">MLTYIARRILQGAVVIVLISVGTFVVIRLMPGDPTYLLLGEGEIRISQEQMAALRARWGLDRPHHEQFFIWARNLLRGDFGDSLIRKGIPVRQMIFEAIPVTAILNVTSLAIALLVAIPAGIIAGVRRNSTFDYGTAVGSTLGVALPNFWLALMLIVLFALYVPRWFGDLPLVGRIPPFGLKSWQGYILPVLVLTTEQMAVLTRVMRASTLEVLTQDYVRTAYAKGLPNVIVLVRHAVRNALLPVVTVIGFRIAFILSGTIVVETVFAIPGIGRLFTDSIFRLDYQVVQSLVVVLAVLVVVVNLLTDLTYAIIDPRIRIN</sequence>
<dbReference type="GO" id="GO:0005886">
    <property type="term" value="C:plasma membrane"/>
    <property type="evidence" value="ECO:0007669"/>
    <property type="project" value="UniProtKB-SubCell"/>
</dbReference>
<feature type="transmembrane region" description="Helical" evidence="7">
    <location>
        <begin position="12"/>
        <end position="30"/>
    </location>
</feature>
<dbReference type="SUPFAM" id="SSF161098">
    <property type="entry name" value="MetI-like"/>
    <property type="match status" value="1"/>
</dbReference>
<comment type="caution">
    <text evidence="9">The sequence shown here is derived from an EMBL/GenBank/DDBJ whole genome shotgun (WGS) entry which is preliminary data.</text>
</comment>
<keyword evidence="6 7" id="KW-0472">Membrane</keyword>
<dbReference type="AlphaFoldDB" id="A0A6B0Z109"/>
<feature type="transmembrane region" description="Helical" evidence="7">
    <location>
        <begin position="241"/>
        <end position="267"/>
    </location>
</feature>
<evidence type="ECO:0000256" key="3">
    <source>
        <dbReference type="ARBA" id="ARBA00022475"/>
    </source>
</evidence>
<evidence type="ECO:0000259" key="8">
    <source>
        <dbReference type="PROSITE" id="PS50928"/>
    </source>
</evidence>
<feature type="transmembrane region" description="Helical" evidence="7">
    <location>
        <begin position="287"/>
        <end position="313"/>
    </location>
</feature>
<evidence type="ECO:0000256" key="2">
    <source>
        <dbReference type="ARBA" id="ARBA00022448"/>
    </source>
</evidence>
<organism evidence="9">
    <name type="scientific">Caldilineaceae bacterium SB0664_bin_27</name>
    <dbReference type="NCBI Taxonomy" id="2605260"/>
    <lineage>
        <taxon>Bacteria</taxon>
        <taxon>Bacillati</taxon>
        <taxon>Chloroflexota</taxon>
        <taxon>Caldilineae</taxon>
        <taxon>Caldilineales</taxon>
        <taxon>Caldilineaceae</taxon>
    </lineage>
</organism>
<proteinExistence type="inferred from homology"/>
<comment type="similarity">
    <text evidence="7">Belongs to the binding-protein-dependent transport system permease family.</text>
</comment>
<keyword evidence="3" id="KW-1003">Cell membrane</keyword>
<feature type="transmembrane region" description="Helical" evidence="7">
    <location>
        <begin position="103"/>
        <end position="126"/>
    </location>
</feature>
<feature type="transmembrane region" description="Helical" evidence="7">
    <location>
        <begin position="138"/>
        <end position="164"/>
    </location>
</feature>
<evidence type="ECO:0000256" key="5">
    <source>
        <dbReference type="ARBA" id="ARBA00022989"/>
    </source>
</evidence>
<dbReference type="EMBL" id="VXRG01000144">
    <property type="protein sequence ID" value="MXY95328.1"/>
    <property type="molecule type" value="Genomic_DNA"/>
</dbReference>
<evidence type="ECO:0000313" key="9">
    <source>
        <dbReference type="EMBL" id="MXY95328.1"/>
    </source>
</evidence>
<comment type="subcellular location">
    <subcellularLocation>
        <location evidence="1 7">Cell membrane</location>
        <topology evidence="1 7">Multi-pass membrane protein</topology>
    </subcellularLocation>
</comment>
<evidence type="ECO:0000256" key="7">
    <source>
        <dbReference type="RuleBase" id="RU363032"/>
    </source>
</evidence>
<dbReference type="PROSITE" id="PS50928">
    <property type="entry name" value="ABC_TM1"/>
    <property type="match status" value="1"/>
</dbReference>
<dbReference type="InterPro" id="IPR045621">
    <property type="entry name" value="BPD_transp_1_N"/>
</dbReference>
<evidence type="ECO:0000256" key="4">
    <source>
        <dbReference type="ARBA" id="ARBA00022692"/>
    </source>
</evidence>
<keyword evidence="2 7" id="KW-0813">Transport</keyword>
<keyword evidence="5 7" id="KW-1133">Transmembrane helix</keyword>
<keyword evidence="4 7" id="KW-0812">Transmembrane</keyword>
<dbReference type="PANTHER" id="PTHR43163:SF6">
    <property type="entry name" value="DIPEPTIDE TRANSPORT SYSTEM PERMEASE PROTEIN DPPB-RELATED"/>
    <property type="match status" value="1"/>
</dbReference>
<dbReference type="Gene3D" id="1.10.3720.10">
    <property type="entry name" value="MetI-like"/>
    <property type="match status" value="1"/>
</dbReference>
<dbReference type="PANTHER" id="PTHR43163">
    <property type="entry name" value="DIPEPTIDE TRANSPORT SYSTEM PERMEASE PROTEIN DPPB-RELATED"/>
    <property type="match status" value="1"/>
</dbReference>
<accession>A0A6B0Z109</accession>
<reference evidence="9" key="1">
    <citation type="submission" date="2019-09" db="EMBL/GenBank/DDBJ databases">
        <title>Characterisation of the sponge microbiome using genome-centric metagenomics.</title>
        <authorList>
            <person name="Engelberts J.P."/>
            <person name="Robbins S.J."/>
            <person name="De Goeij J.M."/>
            <person name="Aranda M."/>
            <person name="Bell S.C."/>
            <person name="Webster N.S."/>
        </authorList>
    </citation>
    <scope>NUCLEOTIDE SEQUENCE</scope>
    <source>
        <strain evidence="9">SB0664_bin_27</strain>
    </source>
</reference>
<feature type="domain" description="ABC transmembrane type-1" evidence="8">
    <location>
        <begin position="99"/>
        <end position="306"/>
    </location>
</feature>
<evidence type="ECO:0000256" key="1">
    <source>
        <dbReference type="ARBA" id="ARBA00004651"/>
    </source>
</evidence>
<dbReference type="CDD" id="cd06261">
    <property type="entry name" value="TM_PBP2"/>
    <property type="match status" value="1"/>
</dbReference>
<dbReference type="GO" id="GO:0055085">
    <property type="term" value="P:transmembrane transport"/>
    <property type="evidence" value="ECO:0007669"/>
    <property type="project" value="InterPro"/>
</dbReference>
<dbReference type="Pfam" id="PF19300">
    <property type="entry name" value="BPD_transp_1_N"/>
    <property type="match status" value="1"/>
</dbReference>
<evidence type="ECO:0000256" key="6">
    <source>
        <dbReference type="ARBA" id="ARBA00023136"/>
    </source>
</evidence>
<gene>
    <name evidence="9" type="ORF">F4Y42_17945</name>
</gene>
<dbReference type="Pfam" id="PF00528">
    <property type="entry name" value="BPD_transp_1"/>
    <property type="match status" value="1"/>
</dbReference>
<name>A0A6B0Z109_9CHLR</name>
<feature type="transmembrane region" description="Helical" evidence="7">
    <location>
        <begin position="184"/>
        <end position="202"/>
    </location>
</feature>
<protein>
    <submittedName>
        <fullName evidence="9">ABC transporter permease</fullName>
    </submittedName>
</protein>